<evidence type="ECO:0000259" key="1">
    <source>
        <dbReference type="Pfam" id="PF09356"/>
    </source>
</evidence>
<dbReference type="KEGG" id="vg:62682451"/>
<dbReference type="InterPro" id="IPR011928">
    <property type="entry name" value="Phage_phiJL001_Gp84"/>
</dbReference>
<dbReference type="Pfam" id="PF09356">
    <property type="entry name" value="Phage_BR0599"/>
    <property type="match status" value="1"/>
</dbReference>
<proteinExistence type="predicted"/>
<feature type="domain" description="Bacteriophage phiJL001 Gp84 C-terminal" evidence="1">
    <location>
        <begin position="187"/>
        <end position="262"/>
    </location>
</feature>
<dbReference type="GeneID" id="62682451"/>
<evidence type="ECO:0000313" key="2">
    <source>
        <dbReference type="EMBL" id="QMV29931.1"/>
    </source>
</evidence>
<organism evidence="2 3">
    <name type="scientific">Providencia phage vB_PreS-PibeRecoleta</name>
    <dbReference type="NCBI Taxonomy" id="2761109"/>
    <lineage>
        <taxon>Viruses</taxon>
        <taxon>Duplodnaviria</taxon>
        <taxon>Heunggongvirae</taxon>
        <taxon>Uroviricota</taxon>
        <taxon>Caudoviricetes</taxon>
        <taxon>Casjensviridae</taxon>
        <taxon>Redjacvirus</taxon>
        <taxon>Redjacvirus piberecoleta</taxon>
    </lineage>
</organism>
<sequence length="272" mass="29183">MSFNVIETTNDSGRPVLLYEFRLLDKYWRYTSADSKITAAGSVWDPLGMTDDGVKQTGEAATDALNLTMPNTSAVVGLFIGTPPGSPVFLTIRKLHLGDGNSAVCYVGEVQSINQGSNPTVATVTVATLSATMDRNGLRLAWSRGCPHVLYDRQCRVIKDHFKVDATVLSVGAGTVTSNTYAGFPDGYFAGGFIEWNDPQYGVERRGIESHKGDTITIFGTVDGLAGGFILKTYPGCPRTATACNTIFNNLANYGGVPTMPDRSPFDGDPIF</sequence>
<dbReference type="Proteomes" id="UP000515430">
    <property type="component" value="Segment"/>
</dbReference>
<protein>
    <submittedName>
        <fullName evidence="2">Tail assembly protein</fullName>
    </submittedName>
</protein>
<dbReference type="RefSeq" id="YP_009999817.1">
    <property type="nucleotide sequence ID" value="NC_053009.1"/>
</dbReference>
<dbReference type="NCBIfam" id="TIGR02218">
    <property type="entry name" value="phg_TIGR02218"/>
    <property type="match status" value="1"/>
</dbReference>
<accession>A0A7G5B0V8</accession>
<dbReference type="EMBL" id="MT675124">
    <property type="protein sequence ID" value="QMV29931.1"/>
    <property type="molecule type" value="Genomic_DNA"/>
</dbReference>
<reference evidence="3" key="1">
    <citation type="submission" date="2020-06" db="EMBL/GenBank/DDBJ databases">
        <title>Complete genome sequences of Providencia rettgeri bacteriophages PibeRecoleta, Stilesk and PatoteraRojo.</title>
        <authorList>
            <person name="Batinovic S."/>
            <person name="Chan H.T."/>
            <person name="Stiles J."/>
            <person name="Petrovski S."/>
        </authorList>
    </citation>
    <scope>NUCLEOTIDE SEQUENCE [LARGE SCALE GENOMIC DNA]</scope>
</reference>
<evidence type="ECO:0000313" key="3">
    <source>
        <dbReference type="Proteomes" id="UP000515430"/>
    </source>
</evidence>
<keyword evidence="3" id="KW-1185">Reference proteome</keyword>
<dbReference type="InterPro" id="IPR018964">
    <property type="entry name" value="Phage_phiJL001_Gp84_C"/>
</dbReference>
<name>A0A7G5B0V8_9CAUD</name>